<evidence type="ECO:0000259" key="1">
    <source>
        <dbReference type="PROSITE" id="PS50181"/>
    </source>
</evidence>
<dbReference type="SUPFAM" id="SSF81383">
    <property type="entry name" value="F-box domain"/>
    <property type="match status" value="2"/>
</dbReference>
<dbReference type="Gene3D" id="1.20.1280.50">
    <property type="match status" value="1"/>
</dbReference>
<dbReference type="PROSITE" id="PS50181">
    <property type="entry name" value="FBOX"/>
    <property type="match status" value="2"/>
</dbReference>
<name>A0A6D2KAE5_9BRAS</name>
<dbReference type="InterPro" id="IPR017451">
    <property type="entry name" value="F-box-assoc_interact_dom"/>
</dbReference>
<dbReference type="OrthoDB" id="738899at2759"/>
<dbReference type="Pfam" id="PF00646">
    <property type="entry name" value="F-box"/>
    <property type="match status" value="2"/>
</dbReference>
<reference evidence="2" key="1">
    <citation type="submission" date="2020-01" db="EMBL/GenBank/DDBJ databases">
        <authorList>
            <person name="Mishra B."/>
        </authorList>
    </citation>
    <scope>NUCLEOTIDE SEQUENCE [LARGE SCALE GENOMIC DNA]</scope>
</reference>
<keyword evidence="3" id="KW-1185">Reference proteome</keyword>
<dbReference type="SMART" id="SM00256">
    <property type="entry name" value="FBOX"/>
    <property type="match status" value="2"/>
</dbReference>
<dbReference type="AlphaFoldDB" id="A0A6D2KAE5"/>
<accession>A0A6D2KAE5</accession>
<dbReference type="PANTHER" id="PTHR31111">
    <property type="entry name" value="BNAA05G37150D PROTEIN-RELATED"/>
    <property type="match status" value="1"/>
</dbReference>
<dbReference type="EMBL" id="CACVBM020001551">
    <property type="protein sequence ID" value="CAA7053920.1"/>
    <property type="molecule type" value="Genomic_DNA"/>
</dbReference>
<dbReference type="InterPro" id="IPR013187">
    <property type="entry name" value="F-box-assoc_dom_typ3"/>
</dbReference>
<evidence type="ECO:0000313" key="2">
    <source>
        <dbReference type="EMBL" id="CAA7053920.1"/>
    </source>
</evidence>
<sequence length="713" mass="81572">METRDRSKRTKIMENESEVITPETRSCIYEHFVPLDLLIEILRSLPLKSLARFLLVSKSWATIIRSRDFIRSFSLQHSLLSQPPLLLACKALDDPNIWRFFSSSSSSASEPLSHLSFTTCANITNPQSRCCSVDTNPRYVNGLISLGFGREQMVCNPRTGKSITLPKVKSRKQIIRTFFGYDPVDCQHKLLCMSEKSYLRSGEPSFEHQVFTLGGVDTSWKMIECSIIHRPQTNGVCINGVVYYGAWMCTHSSDYCLVRFDVRSEKYGQVVQFSSDHCSPSLLSDQDSYLISYKGKVTLAIKGKQLMSYDLWVLKDAEKHEWSKAREGDTTLGFMLSKPKNIMESRYRSKRAKITEKESGIIDKSFVPLDLVIEILRRLPLKSLARFLLVAKSWATIIRSRDFIRSFPYQSSLIQPRHTLLAFKYFDDKKQIWNFFSSSSSITSEPLSNLPLTTSLSITSRYSRFYNADQIPRYANGLVSLGCGQEQMICNPSTGKSIALPKVKSRKKTIRSFFGYDPVDDQHKLLCMSEKAYRGPHRPPSFEHQVFTLGGVDKSWKMIECNVPHLPQTNGVCFNGVVYYGAYMGTLMKECCLVRFNVRSEKFDQVVRFLGDHSPPPPLLSSLRYPSMISYKGKVTLATRSYEQMMRYELWVLEDAEKHEWSKVCISIQHPLINSSMWQQLRIGGDSSRTGEIVLSLTIKDFFVLSTTITRRI</sequence>
<comment type="caution">
    <text evidence="2">The sequence shown here is derived from an EMBL/GenBank/DDBJ whole genome shotgun (WGS) entry which is preliminary data.</text>
</comment>
<dbReference type="PANTHER" id="PTHR31111:SF138">
    <property type="entry name" value="F-BOX ASSOCIATED DOMAIN-CONTAINING PROTEIN"/>
    <property type="match status" value="1"/>
</dbReference>
<dbReference type="Pfam" id="PF08268">
    <property type="entry name" value="FBA_3"/>
    <property type="match status" value="2"/>
</dbReference>
<organism evidence="2 3">
    <name type="scientific">Microthlaspi erraticum</name>
    <dbReference type="NCBI Taxonomy" id="1685480"/>
    <lineage>
        <taxon>Eukaryota</taxon>
        <taxon>Viridiplantae</taxon>
        <taxon>Streptophyta</taxon>
        <taxon>Embryophyta</taxon>
        <taxon>Tracheophyta</taxon>
        <taxon>Spermatophyta</taxon>
        <taxon>Magnoliopsida</taxon>
        <taxon>eudicotyledons</taxon>
        <taxon>Gunneridae</taxon>
        <taxon>Pentapetalae</taxon>
        <taxon>rosids</taxon>
        <taxon>malvids</taxon>
        <taxon>Brassicales</taxon>
        <taxon>Brassicaceae</taxon>
        <taxon>Coluteocarpeae</taxon>
        <taxon>Microthlaspi</taxon>
    </lineage>
</organism>
<dbReference type="NCBIfam" id="TIGR01640">
    <property type="entry name" value="F_box_assoc_1"/>
    <property type="match status" value="2"/>
</dbReference>
<evidence type="ECO:0000313" key="3">
    <source>
        <dbReference type="Proteomes" id="UP000467841"/>
    </source>
</evidence>
<dbReference type="InterPro" id="IPR036047">
    <property type="entry name" value="F-box-like_dom_sf"/>
</dbReference>
<gene>
    <name evidence="2" type="ORF">MERR_LOCUS41156</name>
</gene>
<dbReference type="Proteomes" id="UP000467841">
    <property type="component" value="Unassembled WGS sequence"/>
</dbReference>
<dbReference type="InterPro" id="IPR001810">
    <property type="entry name" value="F-box_dom"/>
</dbReference>
<feature type="domain" description="F-box" evidence="1">
    <location>
        <begin position="361"/>
        <end position="407"/>
    </location>
</feature>
<protein>
    <recommendedName>
        <fullName evidence="1">F-box domain-containing protein</fullName>
    </recommendedName>
</protein>
<proteinExistence type="predicted"/>
<feature type="domain" description="F-box" evidence="1">
    <location>
        <begin position="33"/>
        <end position="73"/>
    </location>
</feature>